<dbReference type="OrthoDB" id="121474at2759"/>
<comment type="caution">
    <text evidence="2">The sequence shown here is derived from an EMBL/GenBank/DDBJ whole genome shotgun (WGS) entry which is preliminary data.</text>
</comment>
<feature type="compositionally biased region" description="Polar residues" evidence="1">
    <location>
        <begin position="126"/>
        <end position="135"/>
    </location>
</feature>
<reference evidence="5 7" key="1">
    <citation type="submission" date="2018-09" db="EMBL/GenBank/DDBJ databases">
        <title>Genomic investigation of the strawberry pathogen Phytophthora fragariae indicates pathogenicity is determined by transcriptional variation in three key races.</title>
        <authorList>
            <person name="Adams T.M."/>
            <person name="Armitage A.D."/>
            <person name="Sobczyk M.K."/>
            <person name="Bates H.J."/>
            <person name="Dunwell J.M."/>
            <person name="Nellist C.F."/>
            <person name="Harrison R.J."/>
        </authorList>
    </citation>
    <scope>NUCLEOTIDE SEQUENCE [LARGE SCALE GENOMIC DNA]</scope>
    <source>
        <strain evidence="3 5">SCRP249</strain>
        <strain evidence="2 7">SCRP324</strain>
        <strain evidence="4 6">SCRP333</strain>
    </source>
</reference>
<organism evidence="2 7">
    <name type="scientific">Phytophthora rubi</name>
    <dbReference type="NCBI Taxonomy" id="129364"/>
    <lineage>
        <taxon>Eukaryota</taxon>
        <taxon>Sar</taxon>
        <taxon>Stramenopiles</taxon>
        <taxon>Oomycota</taxon>
        <taxon>Peronosporomycetes</taxon>
        <taxon>Peronosporales</taxon>
        <taxon>Peronosporaceae</taxon>
        <taxon>Phytophthora</taxon>
    </lineage>
</organism>
<dbReference type="EMBL" id="QXFU01000962">
    <property type="protein sequence ID" value="KAE9014904.1"/>
    <property type="molecule type" value="Genomic_DNA"/>
</dbReference>
<dbReference type="Proteomes" id="UP000434957">
    <property type="component" value="Unassembled WGS sequence"/>
</dbReference>
<dbReference type="EMBL" id="QXFV01000950">
    <property type="protein sequence ID" value="KAE9020079.1"/>
    <property type="molecule type" value="Genomic_DNA"/>
</dbReference>
<accession>A0A6A3LFG9</accession>
<dbReference type="EMBL" id="QXFT01000970">
    <property type="protein sequence ID" value="KAE9332348.1"/>
    <property type="molecule type" value="Genomic_DNA"/>
</dbReference>
<dbReference type="AlphaFoldDB" id="A0A6A3LFG9"/>
<name>A0A6A3LFG9_9STRA</name>
<keyword evidence="6" id="KW-1185">Reference proteome</keyword>
<protein>
    <submittedName>
        <fullName evidence="2">Uncharacterized protein</fullName>
    </submittedName>
</protein>
<proteinExistence type="predicted"/>
<gene>
    <name evidence="3" type="ORF">PR001_g13705</name>
    <name evidence="2" type="ORF">PR002_g14099</name>
    <name evidence="4" type="ORF">PR003_g14570</name>
</gene>
<evidence type="ECO:0000313" key="4">
    <source>
        <dbReference type="EMBL" id="KAE9332348.1"/>
    </source>
</evidence>
<evidence type="ECO:0000313" key="5">
    <source>
        <dbReference type="Proteomes" id="UP000429607"/>
    </source>
</evidence>
<sequence length="181" mass="19887">MVTTNTFELNVVLENGDYFSYQNPSDAVCIELAGCAGWKNATSVAWRNLPAHWSIDFYQQDGCGGVTNGDVYSWTESEGGDGAHTFKTPQAVRSIYARPLYGVIPWSVARECVQLQLPIERAESTAIDSNETSSGVGDDVNATESAVAERTSAKWSDPMIEPKPVTVRGSQTRSRETRSRW</sequence>
<evidence type="ECO:0000313" key="3">
    <source>
        <dbReference type="EMBL" id="KAE9020079.1"/>
    </source>
</evidence>
<feature type="region of interest" description="Disordered" evidence="1">
    <location>
        <begin position="126"/>
        <end position="181"/>
    </location>
</feature>
<evidence type="ECO:0000313" key="2">
    <source>
        <dbReference type="EMBL" id="KAE9014904.1"/>
    </source>
</evidence>
<evidence type="ECO:0000313" key="6">
    <source>
        <dbReference type="Proteomes" id="UP000434957"/>
    </source>
</evidence>
<dbReference type="Proteomes" id="UP000429607">
    <property type="component" value="Unassembled WGS sequence"/>
</dbReference>
<dbReference type="Proteomes" id="UP000435112">
    <property type="component" value="Unassembled WGS sequence"/>
</dbReference>
<evidence type="ECO:0000313" key="7">
    <source>
        <dbReference type="Proteomes" id="UP000435112"/>
    </source>
</evidence>
<evidence type="ECO:0000256" key="1">
    <source>
        <dbReference type="SAM" id="MobiDB-lite"/>
    </source>
</evidence>